<dbReference type="SUPFAM" id="SSF52540">
    <property type="entry name" value="P-loop containing nucleoside triphosphate hydrolases"/>
    <property type="match status" value="2"/>
</dbReference>
<dbReference type="Pfam" id="PF00004">
    <property type="entry name" value="AAA"/>
    <property type="match status" value="2"/>
</dbReference>
<dbReference type="InterPro" id="IPR050168">
    <property type="entry name" value="AAA_ATPase_domain"/>
</dbReference>
<dbReference type="InterPro" id="IPR003960">
    <property type="entry name" value="ATPase_AAA_CS"/>
</dbReference>
<comment type="catalytic activity">
    <reaction evidence="7">
        <text>ATP + H2O = ADP + phosphate + H(+)</text>
        <dbReference type="Rhea" id="RHEA:13065"/>
        <dbReference type="ChEBI" id="CHEBI:15377"/>
        <dbReference type="ChEBI" id="CHEBI:15378"/>
        <dbReference type="ChEBI" id="CHEBI:30616"/>
        <dbReference type="ChEBI" id="CHEBI:43474"/>
        <dbReference type="ChEBI" id="CHEBI:456216"/>
    </reaction>
    <physiologicalReaction direction="left-to-right" evidence="7">
        <dbReference type="Rhea" id="RHEA:13066"/>
    </physiologicalReaction>
</comment>
<evidence type="ECO:0000256" key="3">
    <source>
        <dbReference type="ARBA" id="ARBA00022741"/>
    </source>
</evidence>
<evidence type="ECO:0000256" key="8">
    <source>
        <dbReference type="SAM" id="MobiDB-lite"/>
    </source>
</evidence>
<keyword evidence="3" id="KW-0547">Nucleotide-binding</keyword>
<proteinExistence type="inferred from homology"/>
<dbReference type="Gene3D" id="3.40.50.300">
    <property type="entry name" value="P-loop containing nucleotide triphosphate hydrolases"/>
    <property type="match status" value="2"/>
</dbReference>
<dbReference type="Proteomes" id="UP000187429">
    <property type="component" value="Unassembled WGS sequence"/>
</dbReference>
<dbReference type="GO" id="GO:0003723">
    <property type="term" value="F:RNA binding"/>
    <property type="evidence" value="ECO:0007669"/>
    <property type="project" value="TreeGrafter"/>
</dbReference>
<dbReference type="InterPro" id="IPR003593">
    <property type="entry name" value="AAA+_ATPase"/>
</dbReference>
<organism evidence="10 11">
    <name type="scientific">Smittium culicis</name>
    <dbReference type="NCBI Taxonomy" id="133412"/>
    <lineage>
        <taxon>Eukaryota</taxon>
        <taxon>Fungi</taxon>
        <taxon>Fungi incertae sedis</taxon>
        <taxon>Zoopagomycota</taxon>
        <taxon>Kickxellomycotina</taxon>
        <taxon>Harpellomycetes</taxon>
        <taxon>Harpellales</taxon>
        <taxon>Legeriomycetaceae</taxon>
        <taxon>Smittium</taxon>
    </lineage>
</organism>
<evidence type="ECO:0000313" key="10">
    <source>
        <dbReference type="EMBL" id="OMJ29686.1"/>
    </source>
</evidence>
<dbReference type="GO" id="GO:0007031">
    <property type="term" value="P:peroxisome organization"/>
    <property type="evidence" value="ECO:0007669"/>
    <property type="project" value="UniProtKB-KW"/>
</dbReference>
<comment type="caution">
    <text evidence="10">The sequence shown here is derived from an EMBL/GenBank/DDBJ whole genome shotgun (WGS) entry which is preliminary data.</text>
</comment>
<comment type="similarity">
    <text evidence="1">Belongs to the AAA ATPase family.</text>
</comment>
<evidence type="ECO:0000313" key="11">
    <source>
        <dbReference type="Proteomes" id="UP000187429"/>
    </source>
</evidence>
<accession>A0A1R1YSC8</accession>
<keyword evidence="2" id="KW-0962">Peroxisome biogenesis</keyword>
<reference evidence="11" key="1">
    <citation type="submission" date="2017-01" db="EMBL/GenBank/DDBJ databases">
        <authorList>
            <person name="Wang Y."/>
            <person name="White M."/>
            <person name="Kvist S."/>
            <person name="Moncalvo J.-M."/>
        </authorList>
    </citation>
    <scope>NUCLEOTIDE SEQUENCE [LARGE SCALE GENOMIC DNA]</scope>
    <source>
        <strain evidence="11">ID-206-W2</strain>
    </source>
</reference>
<dbReference type="PROSITE" id="PS00674">
    <property type="entry name" value="AAA"/>
    <property type="match status" value="2"/>
</dbReference>
<feature type="region of interest" description="Disordered" evidence="8">
    <location>
        <begin position="62"/>
        <end position="90"/>
    </location>
</feature>
<dbReference type="FunFam" id="3.40.50.300:FF:000149">
    <property type="entry name" value="Nuclear valosin-containing protein-like"/>
    <property type="match status" value="1"/>
</dbReference>
<dbReference type="CDD" id="cd19518">
    <property type="entry name" value="RecA-like_NVL_r1-like"/>
    <property type="match status" value="1"/>
</dbReference>
<dbReference type="GO" id="GO:0042254">
    <property type="term" value="P:ribosome biogenesis"/>
    <property type="evidence" value="ECO:0007669"/>
    <property type="project" value="TreeGrafter"/>
</dbReference>
<evidence type="ECO:0000256" key="1">
    <source>
        <dbReference type="ARBA" id="ARBA00006914"/>
    </source>
</evidence>
<dbReference type="SMART" id="SM00382">
    <property type="entry name" value="AAA"/>
    <property type="match status" value="2"/>
</dbReference>
<evidence type="ECO:0000256" key="6">
    <source>
        <dbReference type="ARBA" id="ARBA00034532"/>
    </source>
</evidence>
<evidence type="ECO:0000256" key="7">
    <source>
        <dbReference type="ARBA" id="ARBA00048778"/>
    </source>
</evidence>
<dbReference type="OrthoDB" id="27435at2759"/>
<gene>
    <name evidence="10" type="ORF">AYI69_g803</name>
</gene>
<sequence length="808" mass="88471">MLSDEPIDQNGRIQTPRITDVLDYIYQVDISMKRQKRAIVEKSISRSLPLVISLIQNQFDPNDNGPISFDSNRTMDLDDGSGIDTPKRTDSEKSLLQAAEKIKYMTVKKAADNKQSVITSNDEILNVDSANTSAAAAKKRKRSKSQDQIEYTIPSTKLDDLGGVESCIEDIVELIIMPIKHPEIYLHTGIQPPRGVLLWGPPGCGKSMMAKAIAGEANVPLVSISAPEMVSGMSGESEKKIRDLFNEAKKLAPCILFIDEIDAITQKRENASKDMERRMVAQLLTCIDELNWDQTGNRHVSLLGATNQPDSLDPALRRAGRFDREIAMAVPNESARQKILSVLGSKLRLQGDVDYKNLAKITPGYVGADLMALTTAAGMSAVRRIFKLMYLNLNKLNGDVLTIADPCDSNTDFRSILRALSCPSDDNTVDPINLDQLYITNADFLDAIGKVQPSAQREGFATVPGVTWDSVGALFEIREELRMAVILPIKNPELFQSVGISAPSGVLLWGPPGCGKTLLAKAVANECSTNFISVKGPELINKYVGESERALRTVFNRARASSPCIIFFDEFDAICPRRNDNNSESISRMVNTLLTELDGVDSRNGVFVIGATNRPDIIDPAILRPGRLDKLLYVKLPTPIDRVEILRSATRNTPLASNPNIPNEVVDLEKIGLSEQLNNFSGADIHNLVREASVCALRRSLKQAHNHQQPVDPNFQLTDTPSIPEPLLLTGTNFVANPSGCSANSLPSTISETTLVTPATNAPVDTNIQHQKPAVIVTMLDFELALTKVSASVSASDLKHYERLSQNL</sequence>
<dbReference type="Gene3D" id="1.10.8.60">
    <property type="match status" value="2"/>
</dbReference>
<keyword evidence="4" id="KW-0067">ATP-binding</keyword>
<dbReference type="InterPro" id="IPR041569">
    <property type="entry name" value="AAA_lid_3"/>
</dbReference>
<feature type="domain" description="AAA+ ATPase" evidence="9">
    <location>
        <begin position="502"/>
        <end position="638"/>
    </location>
</feature>
<evidence type="ECO:0000256" key="4">
    <source>
        <dbReference type="ARBA" id="ARBA00022840"/>
    </source>
</evidence>
<evidence type="ECO:0000259" key="9">
    <source>
        <dbReference type="SMART" id="SM00382"/>
    </source>
</evidence>
<protein>
    <recommendedName>
        <fullName evidence="6">Peroxisomal ATPase PEX1</fullName>
    </recommendedName>
    <alternativeName>
        <fullName evidence="5">Peroxin-1</fullName>
    </alternativeName>
</protein>
<dbReference type="AlphaFoldDB" id="A0A1R1YSC8"/>
<keyword evidence="11" id="KW-1185">Reference proteome</keyword>
<dbReference type="EMBL" id="LSSM01000211">
    <property type="protein sequence ID" value="OMJ29686.1"/>
    <property type="molecule type" value="Genomic_DNA"/>
</dbReference>
<dbReference type="GO" id="GO:0005634">
    <property type="term" value="C:nucleus"/>
    <property type="evidence" value="ECO:0007669"/>
    <property type="project" value="TreeGrafter"/>
</dbReference>
<dbReference type="PANTHER" id="PTHR23077:SF171">
    <property type="entry name" value="NUCLEAR VALOSIN-CONTAINING PROTEIN-LIKE"/>
    <property type="match status" value="1"/>
</dbReference>
<dbReference type="GO" id="GO:1990275">
    <property type="term" value="F:preribosome binding"/>
    <property type="evidence" value="ECO:0007669"/>
    <property type="project" value="TreeGrafter"/>
</dbReference>
<dbReference type="PANTHER" id="PTHR23077">
    <property type="entry name" value="AAA-FAMILY ATPASE"/>
    <property type="match status" value="1"/>
</dbReference>
<dbReference type="InterPro" id="IPR003959">
    <property type="entry name" value="ATPase_AAA_core"/>
</dbReference>
<dbReference type="InterPro" id="IPR027417">
    <property type="entry name" value="P-loop_NTPase"/>
</dbReference>
<dbReference type="FunFam" id="3.40.50.300:FF:000365">
    <property type="entry name" value="Ribosome biogenesis ATPase RIX7"/>
    <property type="match status" value="1"/>
</dbReference>
<evidence type="ECO:0000256" key="5">
    <source>
        <dbReference type="ARBA" id="ARBA00032509"/>
    </source>
</evidence>
<feature type="domain" description="AAA+ ATPase" evidence="9">
    <location>
        <begin position="192"/>
        <end position="332"/>
    </location>
</feature>
<dbReference type="GO" id="GO:0016887">
    <property type="term" value="F:ATP hydrolysis activity"/>
    <property type="evidence" value="ECO:0007669"/>
    <property type="project" value="InterPro"/>
</dbReference>
<evidence type="ECO:0000256" key="2">
    <source>
        <dbReference type="ARBA" id="ARBA00022593"/>
    </source>
</evidence>
<dbReference type="Pfam" id="PF17862">
    <property type="entry name" value="AAA_lid_3"/>
    <property type="match status" value="2"/>
</dbReference>
<name>A0A1R1YSC8_9FUNG</name>
<dbReference type="GO" id="GO:0005524">
    <property type="term" value="F:ATP binding"/>
    <property type="evidence" value="ECO:0007669"/>
    <property type="project" value="UniProtKB-KW"/>
</dbReference>
<dbReference type="CDD" id="cd19530">
    <property type="entry name" value="RecA-like_NVL_r2-like"/>
    <property type="match status" value="1"/>
</dbReference>